<comment type="caution">
    <text evidence="1">The sequence shown here is derived from an EMBL/GenBank/DDBJ whole genome shotgun (WGS) entry which is preliminary data.</text>
</comment>
<dbReference type="AlphaFoldDB" id="A0A8H7VFZ7"/>
<name>A0A8H7VFZ7_9FUNG</name>
<proteinExistence type="predicted"/>
<gene>
    <name evidence="1" type="ORF">INT47_011263</name>
</gene>
<evidence type="ECO:0000313" key="2">
    <source>
        <dbReference type="Proteomes" id="UP000603453"/>
    </source>
</evidence>
<protein>
    <submittedName>
        <fullName evidence="1">Uncharacterized protein</fullName>
    </submittedName>
</protein>
<dbReference type="OrthoDB" id="10689835at2759"/>
<dbReference type="EMBL" id="JAEPRD010000004">
    <property type="protein sequence ID" value="KAG2213114.1"/>
    <property type="molecule type" value="Genomic_DNA"/>
</dbReference>
<accession>A0A8H7VFZ7</accession>
<reference evidence="1" key="1">
    <citation type="submission" date="2020-12" db="EMBL/GenBank/DDBJ databases">
        <title>Metabolic potential, ecology and presence of endohyphal bacteria is reflected in genomic diversity of Mucoromycotina.</title>
        <authorList>
            <person name="Muszewska A."/>
            <person name="Okrasinska A."/>
            <person name="Steczkiewicz K."/>
            <person name="Drgas O."/>
            <person name="Orlowska M."/>
            <person name="Perlinska-Lenart U."/>
            <person name="Aleksandrzak-Piekarczyk T."/>
            <person name="Szatraj K."/>
            <person name="Zielenkiewicz U."/>
            <person name="Pilsyk S."/>
            <person name="Malc E."/>
            <person name="Mieczkowski P."/>
            <person name="Kruszewska J.S."/>
            <person name="Biernat P."/>
            <person name="Pawlowska J."/>
        </authorList>
    </citation>
    <scope>NUCLEOTIDE SEQUENCE</scope>
    <source>
        <strain evidence="1">WA0000017839</strain>
    </source>
</reference>
<organism evidence="1 2">
    <name type="scientific">Mucor saturninus</name>
    <dbReference type="NCBI Taxonomy" id="64648"/>
    <lineage>
        <taxon>Eukaryota</taxon>
        <taxon>Fungi</taxon>
        <taxon>Fungi incertae sedis</taxon>
        <taxon>Mucoromycota</taxon>
        <taxon>Mucoromycotina</taxon>
        <taxon>Mucoromycetes</taxon>
        <taxon>Mucorales</taxon>
        <taxon>Mucorineae</taxon>
        <taxon>Mucoraceae</taxon>
        <taxon>Mucor</taxon>
    </lineage>
</organism>
<sequence length="784" mass="89925">MYAIKVIDSKIIVALDLFSAQYPSVPAFDDYYLAKSIKSIYFTIPVYPKRSFIHKSCNRIDDATNCYTEPITKEELILIKKRFEIELRSLSECSAGKSSTTFLITTGLDVSYYEDFYYNLVVNLIEWIQVFDTKKLNNTLMTFGKCLASSILITRQDTMEGTKAQIRQKVQISNTRRPPSIILKDAKVGCCGASAVFPLKVSKPKYIIYIDISSTAVKLAWALVGNNNSVENFTEFKEWPVLKLTTSLKIFMEENFEDILNIALGHNEKPIKNKYNVYAMKKGQDVDQFKKRIKPYIYMKNKFSVIASVFWDPRNRRIKEKYLSAVRNAGLKVNGYLVRSKLNRHFAKLSKESKLSVADKSHIFTCQAKYIRLFLMMYVGYVKKLVNLKLNTIFRNDCNSENTAYIATLDKAWMNSNLILNNNPKELLIESGILPEFGDNKMARFVVRGEGILPAIQQKLCLELCLQSYFVVAQIHPTHLQVTLHQVVKISSSKGNESTIIIKDKKFEMRNIIDLISINIWKHMKACGKIEHSNSDTDKRCLSSDLNSLQIYNDVLKSLKLYVSECFKPRQAILNMDKIQQIKLSHTCDCTFDLSLRTTIEVGLKPVVEGITDTIAASLTNDDLFGNYVVDFLFILTELFPFVYDCPNYTAFTRILKEAMDSSIQSKEKDTPVYVLEESLCQLIQPAIDKQPFMYDSFITVRLTHSVTTKLEGIISSNDFSYDMLSTFEFGYDRNYDAPLHLEIKPINHSTSLQFTLRFTGEHDEEKETAPDTILEQHLTLSYC</sequence>
<dbReference type="Proteomes" id="UP000603453">
    <property type="component" value="Unassembled WGS sequence"/>
</dbReference>
<keyword evidence="2" id="KW-1185">Reference proteome</keyword>
<evidence type="ECO:0000313" key="1">
    <source>
        <dbReference type="EMBL" id="KAG2213114.1"/>
    </source>
</evidence>